<keyword evidence="8" id="KW-1185">Reference proteome</keyword>
<dbReference type="GO" id="GO:0043007">
    <property type="term" value="P:maintenance of rDNA"/>
    <property type="evidence" value="ECO:0007669"/>
    <property type="project" value="TreeGrafter"/>
</dbReference>
<evidence type="ECO:0000256" key="6">
    <source>
        <dbReference type="SAM" id="Phobius"/>
    </source>
</evidence>
<dbReference type="Proteomes" id="UP000054270">
    <property type="component" value="Unassembled WGS sequence"/>
</dbReference>
<dbReference type="OMA" id="WEAARSH"/>
<accession>A0A0D2PFC1</accession>
<dbReference type="PANTHER" id="PTHR28293">
    <property type="entry name" value="NUCLEAR RIM PROTEIN 1"/>
    <property type="match status" value="1"/>
</dbReference>
<comment type="subcellular location">
    <subcellularLocation>
        <location evidence="1">Endomembrane system</location>
        <topology evidence="1">Multi-pass membrane protein</topology>
    </subcellularLocation>
</comment>
<keyword evidence="4 6" id="KW-0472">Membrane</keyword>
<keyword evidence="2 6" id="KW-0812">Transmembrane</keyword>
<feature type="region of interest" description="Disordered" evidence="5">
    <location>
        <begin position="1"/>
        <end position="87"/>
    </location>
</feature>
<dbReference type="InterPro" id="IPR018819">
    <property type="entry name" value="Nur1/Mug154"/>
</dbReference>
<evidence type="ECO:0000256" key="5">
    <source>
        <dbReference type="SAM" id="MobiDB-lite"/>
    </source>
</evidence>
<evidence type="ECO:0000256" key="3">
    <source>
        <dbReference type="ARBA" id="ARBA00022989"/>
    </source>
</evidence>
<keyword evidence="3 6" id="KW-1133">Transmembrane helix</keyword>
<dbReference type="EMBL" id="KN817525">
    <property type="protein sequence ID" value="KJA27206.1"/>
    <property type="molecule type" value="Genomic_DNA"/>
</dbReference>
<name>A0A0D2PFC1_HYPSF</name>
<dbReference type="AlphaFoldDB" id="A0A0D2PFC1"/>
<proteinExistence type="predicted"/>
<dbReference type="Pfam" id="PF10332">
    <property type="entry name" value="DUF2418"/>
    <property type="match status" value="1"/>
</dbReference>
<evidence type="ECO:0000256" key="2">
    <source>
        <dbReference type="ARBA" id="ARBA00022692"/>
    </source>
</evidence>
<dbReference type="GO" id="GO:0007096">
    <property type="term" value="P:regulation of exit from mitosis"/>
    <property type="evidence" value="ECO:0007669"/>
    <property type="project" value="TreeGrafter"/>
</dbReference>
<dbReference type="PANTHER" id="PTHR28293:SF1">
    <property type="entry name" value="NUCLEAR RIM PROTEIN 1"/>
    <property type="match status" value="1"/>
</dbReference>
<dbReference type="STRING" id="945553.A0A0D2PFC1"/>
<feature type="transmembrane region" description="Helical" evidence="6">
    <location>
        <begin position="286"/>
        <end position="309"/>
    </location>
</feature>
<evidence type="ECO:0000256" key="4">
    <source>
        <dbReference type="ARBA" id="ARBA00023136"/>
    </source>
</evidence>
<sequence length="367" mass="41560">MALRRFAQENSAAASPRSPKEYLPGSPGIPPSTPKPRLSYGIHRSPADTPSISSSVPFDWEAARSRAPPPYSTPVRGRKSVGTGTQATPRKAIVRKKSMFEKIKNIPSTIAFEIALFPHNVPLPTPKSSARILGGAIHFLHFLILANRDSEEGWDRLSGRQSSWIDWTTPITLILISASIINTYYMCTRTRNYKFHRRTDPISSPHAKYVVTTLDLDPLERPTLGQRVRSNLWYCFSFSWRFLFGLQPPKRPTPPKEKTSKVLEMDIWDPAEMELELFSIYSPAHALLWLAMGSSSWILSVLIMGVVGIQLNALTHSYTHLLRDKQILAAETMKEYNDIFVNPRLNPIRRDVAVMTHQSEVVNVWEE</sequence>
<reference evidence="8" key="1">
    <citation type="submission" date="2014-04" db="EMBL/GenBank/DDBJ databases">
        <title>Evolutionary Origins and Diversification of the Mycorrhizal Mutualists.</title>
        <authorList>
            <consortium name="DOE Joint Genome Institute"/>
            <consortium name="Mycorrhizal Genomics Consortium"/>
            <person name="Kohler A."/>
            <person name="Kuo A."/>
            <person name="Nagy L.G."/>
            <person name="Floudas D."/>
            <person name="Copeland A."/>
            <person name="Barry K.W."/>
            <person name="Cichocki N."/>
            <person name="Veneault-Fourrey C."/>
            <person name="LaButti K."/>
            <person name="Lindquist E.A."/>
            <person name="Lipzen A."/>
            <person name="Lundell T."/>
            <person name="Morin E."/>
            <person name="Murat C."/>
            <person name="Riley R."/>
            <person name="Ohm R."/>
            <person name="Sun H."/>
            <person name="Tunlid A."/>
            <person name="Henrissat B."/>
            <person name="Grigoriev I.V."/>
            <person name="Hibbett D.S."/>
            <person name="Martin F."/>
        </authorList>
    </citation>
    <scope>NUCLEOTIDE SEQUENCE [LARGE SCALE GENOMIC DNA]</scope>
    <source>
        <strain evidence="8">FD-334 SS-4</strain>
    </source>
</reference>
<dbReference type="OrthoDB" id="3363151at2759"/>
<gene>
    <name evidence="7" type="ORF">HYPSUDRAFT_35803</name>
</gene>
<protein>
    <submittedName>
        <fullName evidence="7">Uncharacterized protein</fullName>
    </submittedName>
</protein>
<organism evidence="7 8">
    <name type="scientific">Hypholoma sublateritium (strain FD-334 SS-4)</name>
    <dbReference type="NCBI Taxonomy" id="945553"/>
    <lineage>
        <taxon>Eukaryota</taxon>
        <taxon>Fungi</taxon>
        <taxon>Dikarya</taxon>
        <taxon>Basidiomycota</taxon>
        <taxon>Agaricomycotina</taxon>
        <taxon>Agaricomycetes</taxon>
        <taxon>Agaricomycetidae</taxon>
        <taxon>Agaricales</taxon>
        <taxon>Agaricineae</taxon>
        <taxon>Strophariaceae</taxon>
        <taxon>Hypholoma</taxon>
    </lineage>
</organism>
<evidence type="ECO:0000256" key="1">
    <source>
        <dbReference type="ARBA" id="ARBA00004127"/>
    </source>
</evidence>
<dbReference type="GO" id="GO:0012505">
    <property type="term" value="C:endomembrane system"/>
    <property type="evidence" value="ECO:0007669"/>
    <property type="project" value="UniProtKB-SubCell"/>
</dbReference>
<feature type="transmembrane region" description="Helical" evidence="6">
    <location>
        <begin position="167"/>
        <end position="187"/>
    </location>
</feature>
<evidence type="ECO:0000313" key="8">
    <source>
        <dbReference type="Proteomes" id="UP000054270"/>
    </source>
</evidence>
<evidence type="ECO:0000313" key="7">
    <source>
        <dbReference type="EMBL" id="KJA27206.1"/>
    </source>
</evidence>